<dbReference type="SMART" id="SM00342">
    <property type="entry name" value="HTH_ARAC"/>
    <property type="match status" value="1"/>
</dbReference>
<name>A0ABY3SGA9_9BACL</name>
<dbReference type="SUPFAM" id="SSF46689">
    <property type="entry name" value="Homeodomain-like"/>
    <property type="match status" value="2"/>
</dbReference>
<evidence type="ECO:0000256" key="4">
    <source>
        <dbReference type="SAM" id="MobiDB-lite"/>
    </source>
</evidence>
<dbReference type="RefSeq" id="WP_235118840.1">
    <property type="nucleotide sequence ID" value="NZ_CP090978.1"/>
</dbReference>
<dbReference type="InterPro" id="IPR009057">
    <property type="entry name" value="Homeodomain-like_sf"/>
</dbReference>
<dbReference type="InterPro" id="IPR018060">
    <property type="entry name" value="HTH_AraC"/>
</dbReference>
<evidence type="ECO:0000256" key="3">
    <source>
        <dbReference type="ARBA" id="ARBA00023163"/>
    </source>
</evidence>
<evidence type="ECO:0000313" key="6">
    <source>
        <dbReference type="EMBL" id="UJF32490.1"/>
    </source>
</evidence>
<evidence type="ECO:0000313" key="7">
    <source>
        <dbReference type="Proteomes" id="UP001649230"/>
    </source>
</evidence>
<feature type="region of interest" description="Disordered" evidence="4">
    <location>
        <begin position="320"/>
        <end position="342"/>
    </location>
</feature>
<sequence>MVSSEDFYESAFEKYAPGRLLHLFEDGTGRIGLILLDHSGIFAELEAFSRHMKHELHVPDDFNLYLLVSERRKGAKNIHELYKQALQTRRLASYQEGNLYYYSSLSKLQLNEEMQEQSVQMLLEAVESLDHAEMESQVAQWFAECKTSRASVEIVEFHLANLQLELIRLVHDWQGDIQEFGERLLKLEKRTRHPQLQDLERYAREMLRVTAAYLEDMKQHNSKSPIVQIVQYVNKHYNQKLQLQTIAEEHHLNSTYLGQIFKKHTGQSFNEYIHVRRIEEAKKLLKRTHLKTSDIASMVGYQDPDYFIRKFKSITNQLPTAYKKSESEQDSPDAEPSGGDEA</sequence>
<evidence type="ECO:0000259" key="5">
    <source>
        <dbReference type="PROSITE" id="PS01124"/>
    </source>
</evidence>
<gene>
    <name evidence="6" type="ORF">L0M14_22870</name>
</gene>
<proteinExistence type="predicted"/>
<reference evidence="6 7" key="1">
    <citation type="journal article" date="2024" name="Int. J. Syst. Evol. Microbiol.">
        <title>Paenibacillus hexagrammi sp. nov., a novel bacterium isolated from the gut content of Hexagrammos agrammus.</title>
        <authorList>
            <person name="Jung H.K."/>
            <person name="Kim D.G."/>
            <person name="Zin H."/>
            <person name="Park J."/>
            <person name="Jung H."/>
            <person name="Kim Y.O."/>
            <person name="Kong H.J."/>
            <person name="Kim J.W."/>
            <person name="Kim Y.S."/>
        </authorList>
    </citation>
    <scope>NUCLEOTIDE SEQUENCE [LARGE SCALE GENOMIC DNA]</scope>
    <source>
        <strain evidence="6 7">YPD9-1</strain>
    </source>
</reference>
<dbReference type="Pfam" id="PF12833">
    <property type="entry name" value="HTH_18"/>
    <property type="match status" value="1"/>
</dbReference>
<feature type="compositionally biased region" description="Acidic residues" evidence="4">
    <location>
        <begin position="328"/>
        <end position="342"/>
    </location>
</feature>
<feature type="domain" description="HTH araC/xylS-type" evidence="5">
    <location>
        <begin position="227"/>
        <end position="325"/>
    </location>
</feature>
<keyword evidence="3" id="KW-0804">Transcription</keyword>
<organism evidence="6 7">
    <name type="scientific">Paenibacillus hexagrammi</name>
    <dbReference type="NCBI Taxonomy" id="2908839"/>
    <lineage>
        <taxon>Bacteria</taxon>
        <taxon>Bacillati</taxon>
        <taxon>Bacillota</taxon>
        <taxon>Bacilli</taxon>
        <taxon>Bacillales</taxon>
        <taxon>Paenibacillaceae</taxon>
        <taxon>Paenibacillus</taxon>
    </lineage>
</organism>
<keyword evidence="2" id="KW-0238">DNA-binding</keyword>
<keyword evidence="7" id="KW-1185">Reference proteome</keyword>
<keyword evidence="1" id="KW-0805">Transcription regulation</keyword>
<dbReference type="Proteomes" id="UP001649230">
    <property type="component" value="Chromosome"/>
</dbReference>
<evidence type="ECO:0000256" key="2">
    <source>
        <dbReference type="ARBA" id="ARBA00023125"/>
    </source>
</evidence>
<protein>
    <submittedName>
        <fullName evidence="6">Helix-turn-helix domain-containing protein</fullName>
    </submittedName>
</protein>
<evidence type="ECO:0000256" key="1">
    <source>
        <dbReference type="ARBA" id="ARBA00023015"/>
    </source>
</evidence>
<dbReference type="PROSITE" id="PS01124">
    <property type="entry name" value="HTH_ARAC_FAMILY_2"/>
    <property type="match status" value="1"/>
</dbReference>
<dbReference type="Gene3D" id="1.10.10.60">
    <property type="entry name" value="Homeodomain-like"/>
    <property type="match status" value="2"/>
</dbReference>
<dbReference type="EMBL" id="CP090978">
    <property type="protein sequence ID" value="UJF32490.1"/>
    <property type="molecule type" value="Genomic_DNA"/>
</dbReference>
<accession>A0ABY3SGA9</accession>
<dbReference type="PANTHER" id="PTHR43280">
    <property type="entry name" value="ARAC-FAMILY TRANSCRIPTIONAL REGULATOR"/>
    <property type="match status" value="1"/>
</dbReference>
<dbReference type="PANTHER" id="PTHR43280:SF28">
    <property type="entry name" value="HTH-TYPE TRANSCRIPTIONAL ACTIVATOR RHAS"/>
    <property type="match status" value="1"/>
</dbReference>